<dbReference type="EMBL" id="KE343371">
    <property type="protein sequence ID" value="EXB26561.1"/>
    <property type="molecule type" value="Genomic_DNA"/>
</dbReference>
<reference evidence="2" key="1">
    <citation type="submission" date="2013-01" db="EMBL/GenBank/DDBJ databases">
        <title>Draft Genome Sequence of a Mulberry Tree, Morus notabilis C.K. Schneid.</title>
        <authorList>
            <person name="He N."/>
            <person name="Zhao S."/>
        </authorList>
    </citation>
    <scope>NUCLEOTIDE SEQUENCE</scope>
</reference>
<name>W9QXQ4_9ROSA</name>
<proteinExistence type="predicted"/>
<accession>W9QXQ4</accession>
<dbReference type="AlphaFoldDB" id="W9QXQ4"/>
<gene>
    <name evidence="1" type="ORF">L484_012553</name>
</gene>
<evidence type="ECO:0000313" key="1">
    <source>
        <dbReference type="EMBL" id="EXB26561.1"/>
    </source>
</evidence>
<sequence>MEREWDLRKRGRKGKRWRCTLGIADQRSGGFSFAFAICICRDGLRIWGLYLFVDDRSPPIGWNFTSTELVRVIGCLILTML</sequence>
<evidence type="ECO:0000313" key="2">
    <source>
        <dbReference type="Proteomes" id="UP000030645"/>
    </source>
</evidence>
<dbReference type="Proteomes" id="UP000030645">
    <property type="component" value="Unassembled WGS sequence"/>
</dbReference>
<organism evidence="1 2">
    <name type="scientific">Morus notabilis</name>
    <dbReference type="NCBI Taxonomy" id="981085"/>
    <lineage>
        <taxon>Eukaryota</taxon>
        <taxon>Viridiplantae</taxon>
        <taxon>Streptophyta</taxon>
        <taxon>Embryophyta</taxon>
        <taxon>Tracheophyta</taxon>
        <taxon>Spermatophyta</taxon>
        <taxon>Magnoliopsida</taxon>
        <taxon>eudicotyledons</taxon>
        <taxon>Gunneridae</taxon>
        <taxon>Pentapetalae</taxon>
        <taxon>rosids</taxon>
        <taxon>fabids</taxon>
        <taxon>Rosales</taxon>
        <taxon>Moraceae</taxon>
        <taxon>Moreae</taxon>
        <taxon>Morus</taxon>
    </lineage>
</organism>
<keyword evidence="2" id="KW-1185">Reference proteome</keyword>
<protein>
    <submittedName>
        <fullName evidence="1">Uncharacterized protein</fullName>
    </submittedName>
</protein>